<evidence type="ECO:0000256" key="1">
    <source>
        <dbReference type="ARBA" id="ARBA00011975"/>
    </source>
</evidence>
<evidence type="ECO:0000256" key="3">
    <source>
        <dbReference type="ARBA" id="ARBA00022679"/>
    </source>
</evidence>
<evidence type="ECO:0000256" key="2">
    <source>
        <dbReference type="ARBA" id="ARBA00022603"/>
    </source>
</evidence>
<comment type="catalytic activity">
    <reaction evidence="6">
        <text>a 2'-deoxycytidine in DNA + S-adenosyl-L-methionine = a 5-methyl-2'-deoxycytidine in DNA + S-adenosyl-L-homocysteine + H(+)</text>
        <dbReference type="Rhea" id="RHEA:13681"/>
        <dbReference type="Rhea" id="RHEA-COMP:11369"/>
        <dbReference type="Rhea" id="RHEA-COMP:11370"/>
        <dbReference type="ChEBI" id="CHEBI:15378"/>
        <dbReference type="ChEBI" id="CHEBI:57856"/>
        <dbReference type="ChEBI" id="CHEBI:59789"/>
        <dbReference type="ChEBI" id="CHEBI:85452"/>
        <dbReference type="ChEBI" id="CHEBI:85454"/>
        <dbReference type="EC" id="2.1.1.37"/>
    </reaction>
</comment>
<dbReference type="Gene3D" id="3.90.120.10">
    <property type="entry name" value="DNA Methylase, subunit A, domain 2"/>
    <property type="match status" value="1"/>
</dbReference>
<keyword evidence="9" id="KW-1185">Reference proteome</keyword>
<protein>
    <recommendedName>
        <fullName evidence="1">DNA (cytosine-5-)-methyltransferase</fullName>
        <ecNumber evidence="1">2.1.1.37</ecNumber>
    </recommendedName>
</protein>
<dbReference type="PRINTS" id="PR00105">
    <property type="entry name" value="C5METTRFRASE"/>
</dbReference>
<dbReference type="InterPro" id="IPR001525">
    <property type="entry name" value="C5_MeTfrase"/>
</dbReference>
<dbReference type="PANTHER" id="PTHR10629">
    <property type="entry name" value="CYTOSINE-SPECIFIC METHYLTRANSFERASE"/>
    <property type="match status" value="1"/>
</dbReference>
<evidence type="ECO:0000256" key="5">
    <source>
        <dbReference type="ARBA" id="ARBA00022747"/>
    </source>
</evidence>
<dbReference type="PROSITE" id="PS51679">
    <property type="entry name" value="SAM_MT_C5"/>
    <property type="match status" value="1"/>
</dbReference>
<gene>
    <name evidence="8" type="ORF">JF535_13380</name>
</gene>
<comment type="caution">
    <text evidence="8">The sequence shown here is derived from an EMBL/GenBank/DDBJ whole genome shotgun (WGS) entry which is preliminary data.</text>
</comment>
<comment type="similarity">
    <text evidence="7">Belongs to the class I-like SAM-binding methyltransferase superfamily. C5-methyltransferase family.</text>
</comment>
<dbReference type="Gene3D" id="3.40.50.150">
    <property type="entry name" value="Vaccinia Virus protein VP39"/>
    <property type="match status" value="1"/>
</dbReference>
<reference evidence="8 9" key="1">
    <citation type="submission" date="2020-12" db="EMBL/GenBank/DDBJ databases">
        <title>Oil enriched cultivation method for isolating marine PHA-producing bacteria.</title>
        <authorList>
            <person name="Zheng W."/>
            <person name="Yu S."/>
            <person name="Huang Y."/>
        </authorList>
    </citation>
    <scope>NUCLEOTIDE SEQUENCE [LARGE SCALE GENOMIC DNA]</scope>
    <source>
        <strain evidence="8 9">SN0-2</strain>
    </source>
</reference>
<keyword evidence="4 7" id="KW-0949">S-adenosyl-L-methionine</keyword>
<sequence>MQYRTPPQIGFNFGELIVDSFAGGGGASTGIEAALGRPVDIAINHDAQAIAMHTVNHPQTRHYCESVWEVDPREACQGRPVGLAWFSPDCRHFSKAKGGTPVSPRVRGLAWVVLRWIGTVRPRVVILENVEEFKTWGPVVRNGEGDYMPCKKRRGNTFNSFLNAIRRQGYQVETRELRACDFGAPTIRKRLFLIARCDGQPIAWPEPTHGPGLQPYRTAADIIDWSIPCPSIFERKRPLAENTQRRIARGIQRFVIDNPEPYIVSQQAQFLTEHANGSNPRSWSAAEPLRTQVASIKGGHFALVTAFLAKHFGGVTGVGIDTPYPTITTRGTQNQVVTAHLSRNAGTGRGEQVRAFLMKYYSEGGQWQPLNEPMHTIPTKARMGLVMVKGEPYQIVDIGMRMLEPHELFKAQGFPADYIIDRDGTGQAITKTQQVAKCGNSVCPPLAEALVRANMAVAEIPMKEAA</sequence>
<dbReference type="Pfam" id="PF00145">
    <property type="entry name" value="DNA_methylase"/>
    <property type="match status" value="2"/>
</dbReference>
<evidence type="ECO:0000256" key="7">
    <source>
        <dbReference type="PROSITE-ProRule" id="PRU01016"/>
    </source>
</evidence>
<dbReference type="GO" id="GO:0008168">
    <property type="term" value="F:methyltransferase activity"/>
    <property type="evidence" value="ECO:0007669"/>
    <property type="project" value="UniProtKB-KW"/>
</dbReference>
<dbReference type="EC" id="2.1.1.37" evidence="1"/>
<dbReference type="Proteomes" id="UP000664293">
    <property type="component" value="Unassembled WGS sequence"/>
</dbReference>
<name>A0ABS3E985_9GAMM</name>
<feature type="active site" evidence="7">
    <location>
        <position position="90"/>
    </location>
</feature>
<evidence type="ECO:0000256" key="6">
    <source>
        <dbReference type="ARBA" id="ARBA00047422"/>
    </source>
</evidence>
<evidence type="ECO:0000256" key="4">
    <source>
        <dbReference type="ARBA" id="ARBA00022691"/>
    </source>
</evidence>
<keyword evidence="5" id="KW-0680">Restriction system</keyword>
<accession>A0ABS3E985</accession>
<keyword evidence="3 7" id="KW-0808">Transferase</keyword>
<dbReference type="PANTHER" id="PTHR10629:SF52">
    <property type="entry name" value="DNA (CYTOSINE-5)-METHYLTRANSFERASE 1"/>
    <property type="match status" value="1"/>
</dbReference>
<dbReference type="RefSeq" id="WP_207002964.1">
    <property type="nucleotide sequence ID" value="NZ_JAEKJR010000002.1"/>
</dbReference>
<organism evidence="8 9">
    <name type="scientific">Microbulbifer salipaludis</name>
    <dbReference type="NCBI Taxonomy" id="187980"/>
    <lineage>
        <taxon>Bacteria</taxon>
        <taxon>Pseudomonadati</taxon>
        <taxon>Pseudomonadota</taxon>
        <taxon>Gammaproteobacteria</taxon>
        <taxon>Cellvibrionales</taxon>
        <taxon>Microbulbiferaceae</taxon>
        <taxon>Microbulbifer</taxon>
    </lineage>
</organism>
<dbReference type="EMBL" id="JAEKJR010000002">
    <property type="protein sequence ID" value="MBN8431844.1"/>
    <property type="molecule type" value="Genomic_DNA"/>
</dbReference>
<evidence type="ECO:0000313" key="8">
    <source>
        <dbReference type="EMBL" id="MBN8431844.1"/>
    </source>
</evidence>
<evidence type="ECO:0000313" key="9">
    <source>
        <dbReference type="Proteomes" id="UP000664293"/>
    </source>
</evidence>
<dbReference type="SUPFAM" id="SSF53335">
    <property type="entry name" value="S-adenosyl-L-methionine-dependent methyltransferases"/>
    <property type="match status" value="1"/>
</dbReference>
<keyword evidence="2 7" id="KW-0489">Methyltransferase</keyword>
<dbReference type="GO" id="GO:0032259">
    <property type="term" value="P:methylation"/>
    <property type="evidence" value="ECO:0007669"/>
    <property type="project" value="UniProtKB-KW"/>
</dbReference>
<dbReference type="InterPro" id="IPR029063">
    <property type="entry name" value="SAM-dependent_MTases_sf"/>
</dbReference>
<proteinExistence type="inferred from homology"/>
<dbReference type="InterPro" id="IPR050390">
    <property type="entry name" value="C5-Methyltransferase"/>
</dbReference>